<organism evidence="1 2">
    <name type="scientific">Pistacia atlantica</name>
    <dbReference type="NCBI Taxonomy" id="434234"/>
    <lineage>
        <taxon>Eukaryota</taxon>
        <taxon>Viridiplantae</taxon>
        <taxon>Streptophyta</taxon>
        <taxon>Embryophyta</taxon>
        <taxon>Tracheophyta</taxon>
        <taxon>Spermatophyta</taxon>
        <taxon>Magnoliopsida</taxon>
        <taxon>eudicotyledons</taxon>
        <taxon>Gunneridae</taxon>
        <taxon>Pentapetalae</taxon>
        <taxon>rosids</taxon>
        <taxon>malvids</taxon>
        <taxon>Sapindales</taxon>
        <taxon>Anacardiaceae</taxon>
        <taxon>Pistacia</taxon>
    </lineage>
</organism>
<name>A0ACC1A2V2_9ROSI</name>
<dbReference type="EMBL" id="CM047908">
    <property type="protein sequence ID" value="KAJ0081815.1"/>
    <property type="molecule type" value="Genomic_DNA"/>
</dbReference>
<dbReference type="Proteomes" id="UP001164250">
    <property type="component" value="Chromosome 12"/>
</dbReference>
<protein>
    <submittedName>
        <fullName evidence="1">Uncharacterized protein</fullName>
    </submittedName>
</protein>
<evidence type="ECO:0000313" key="1">
    <source>
        <dbReference type="EMBL" id="KAJ0081815.1"/>
    </source>
</evidence>
<keyword evidence="2" id="KW-1185">Reference proteome</keyword>
<accession>A0ACC1A2V2</accession>
<comment type="caution">
    <text evidence="1">The sequence shown here is derived from an EMBL/GenBank/DDBJ whole genome shotgun (WGS) entry which is preliminary data.</text>
</comment>
<sequence>MSMMYFKPSMDAARVTTICPSVSIAIEGRRQWENCLVGSFIDKKLPFHIVQSYAMKLWRKYGIKEVMMNDKAFFFFKFGTESEMIQCLEDGPWLFQNRLIFH</sequence>
<reference evidence="2" key="1">
    <citation type="journal article" date="2023" name="G3 (Bethesda)">
        <title>Genome assembly and association tests identify interacting loci associated with vigor, precocity, and sex in interspecific pistachio rootstocks.</title>
        <authorList>
            <person name="Palmer W."/>
            <person name="Jacygrad E."/>
            <person name="Sagayaradj S."/>
            <person name="Cavanaugh K."/>
            <person name="Han R."/>
            <person name="Bertier L."/>
            <person name="Beede B."/>
            <person name="Kafkas S."/>
            <person name="Golino D."/>
            <person name="Preece J."/>
            <person name="Michelmore R."/>
        </authorList>
    </citation>
    <scope>NUCLEOTIDE SEQUENCE [LARGE SCALE GENOMIC DNA]</scope>
</reference>
<evidence type="ECO:0000313" key="2">
    <source>
        <dbReference type="Proteomes" id="UP001164250"/>
    </source>
</evidence>
<proteinExistence type="predicted"/>
<gene>
    <name evidence="1" type="ORF">Patl1_09892</name>
</gene>